<feature type="coiled-coil region" evidence="1">
    <location>
        <begin position="216"/>
        <end position="250"/>
    </location>
</feature>
<keyword evidence="4" id="KW-1185">Reference proteome</keyword>
<feature type="domain" description="Protein kinase" evidence="2">
    <location>
        <begin position="594"/>
        <end position="857"/>
    </location>
</feature>
<dbReference type="PROSITE" id="PS50011">
    <property type="entry name" value="PROTEIN_KINASE_DOM"/>
    <property type="match status" value="2"/>
</dbReference>
<name>A0AAU9IPI4_9CILI</name>
<evidence type="ECO:0000256" key="1">
    <source>
        <dbReference type="SAM" id="Coils"/>
    </source>
</evidence>
<proteinExistence type="predicted"/>
<comment type="caution">
    <text evidence="3">The sequence shown here is derived from an EMBL/GenBank/DDBJ whole genome shotgun (WGS) entry which is preliminary data.</text>
</comment>
<dbReference type="Pfam" id="PF00069">
    <property type="entry name" value="Pkinase"/>
    <property type="match status" value="2"/>
</dbReference>
<dbReference type="InterPro" id="IPR011009">
    <property type="entry name" value="Kinase-like_dom_sf"/>
</dbReference>
<protein>
    <recommendedName>
        <fullName evidence="2">Protein kinase domain-containing protein</fullName>
    </recommendedName>
</protein>
<keyword evidence="1" id="KW-0175">Coiled coil</keyword>
<dbReference type="AlphaFoldDB" id="A0AAU9IPI4"/>
<dbReference type="Gene3D" id="1.10.510.10">
    <property type="entry name" value="Transferase(Phosphotransferase) domain 1"/>
    <property type="match status" value="2"/>
</dbReference>
<feature type="domain" description="Protein kinase" evidence="2">
    <location>
        <begin position="287"/>
        <end position="565"/>
    </location>
</feature>
<dbReference type="EMBL" id="CAJZBQ010000013">
    <property type="protein sequence ID" value="CAG9315388.1"/>
    <property type="molecule type" value="Genomic_DNA"/>
</dbReference>
<dbReference type="GO" id="GO:0005524">
    <property type="term" value="F:ATP binding"/>
    <property type="evidence" value="ECO:0007669"/>
    <property type="project" value="InterPro"/>
</dbReference>
<dbReference type="InterPro" id="IPR000719">
    <property type="entry name" value="Prot_kinase_dom"/>
</dbReference>
<dbReference type="PANTHER" id="PTHR24362:SF309">
    <property type="entry name" value="PROTEIN KINASE DOMAIN-CONTAINING PROTEIN"/>
    <property type="match status" value="1"/>
</dbReference>
<gene>
    <name evidence="3" type="ORF">BSTOLATCC_MIC13161</name>
</gene>
<evidence type="ECO:0000313" key="3">
    <source>
        <dbReference type="EMBL" id="CAG9315388.1"/>
    </source>
</evidence>
<evidence type="ECO:0000259" key="2">
    <source>
        <dbReference type="PROSITE" id="PS50011"/>
    </source>
</evidence>
<dbReference type="GO" id="GO:0004672">
    <property type="term" value="F:protein kinase activity"/>
    <property type="evidence" value="ECO:0007669"/>
    <property type="project" value="InterPro"/>
</dbReference>
<accession>A0AAU9IPI4</accession>
<dbReference type="SMART" id="SM00220">
    <property type="entry name" value="S_TKc"/>
    <property type="match status" value="1"/>
</dbReference>
<evidence type="ECO:0000313" key="4">
    <source>
        <dbReference type="Proteomes" id="UP001162131"/>
    </source>
</evidence>
<sequence>MGMPAKTITQIDDLLTRGNEILDYIKIFSFEQLKKEKASIKHLLLQFSSDDDAKHLYHAHKVSLVFKSPQLAWRDCISGLKAAKKLQKTFNGILQTVILNNLEKISSSIYECKELEGIWKISEELDFISQYIHPWCKSILEKSINKSLDSICSSENKEILKRSLLFLSEVKTDRKSELNEVIISISYSTLEWIKKRKEILSRNSEAETLQNFKDASEELIDLIKVALIKIDNLQEKVNPARNKISKMIDEIGITRIRNRVMDESKIDFLPDDEKLLNEKIIKSKIIYDALDYMGEKVRVLIQKGWFDNNLPICIKGYYYKLEAPPCEIFKSDLLLTKYLSENHNLFLKYFGWTFENRVKCEDGIYCIYSIITEDFPDVLLIDDIITRRNNNQKYSYAEYSIIVKSLLMGFSWLESEKILHLNLKPHNIFITRDKKIKVAGFNSSRTYIEDDFSCSNNKEWHDLYIAPEIYLKSLTEKKFDLSFAENADIYSLGLIFMQMYSLLPIKELNTPEYYEEINDYVSTFKPNNVANLLKGMLAIDSAQRVSFKDSLRNFINEEEKGHTSIQAKIYEPIKDHNLIENHLADLLRIEESMLQIKEDFGIKSKSLPYGVSLEFRKGFYYDRPILIRTYKHQDEKELLPYIKEARLLQFLAGRHSTFIDYYGLIYNSSQPDSLSLITERCNWNLMEDITHRQNKGNFFDENALKTYIGLLLEGFAVLKQLNIDHKNIKAYNILFNSENSLKITGFAVPETEIISICKFPENQSDFFQTEDDYWSPKKEKHDGISQIDFEKSDVYSLGLVIWQMVTLCHTSTFNLNCLSQIRFPWISYILKWMLCVDPNRRKDFAGIYQAVISIMPH</sequence>
<dbReference type="Proteomes" id="UP001162131">
    <property type="component" value="Unassembled WGS sequence"/>
</dbReference>
<reference evidence="3" key="1">
    <citation type="submission" date="2021-09" db="EMBL/GenBank/DDBJ databases">
        <authorList>
            <consortium name="AG Swart"/>
            <person name="Singh M."/>
            <person name="Singh A."/>
            <person name="Seah K."/>
            <person name="Emmerich C."/>
        </authorList>
    </citation>
    <scope>NUCLEOTIDE SEQUENCE</scope>
    <source>
        <strain evidence="3">ATCC30299</strain>
    </source>
</reference>
<dbReference type="PANTHER" id="PTHR24362">
    <property type="entry name" value="SERINE/THREONINE-PROTEIN KINASE NEK"/>
    <property type="match status" value="1"/>
</dbReference>
<organism evidence="3 4">
    <name type="scientific">Blepharisma stoltei</name>
    <dbReference type="NCBI Taxonomy" id="1481888"/>
    <lineage>
        <taxon>Eukaryota</taxon>
        <taxon>Sar</taxon>
        <taxon>Alveolata</taxon>
        <taxon>Ciliophora</taxon>
        <taxon>Postciliodesmatophora</taxon>
        <taxon>Heterotrichea</taxon>
        <taxon>Heterotrichida</taxon>
        <taxon>Blepharismidae</taxon>
        <taxon>Blepharisma</taxon>
    </lineage>
</organism>
<dbReference type="SUPFAM" id="SSF56112">
    <property type="entry name" value="Protein kinase-like (PK-like)"/>
    <property type="match status" value="2"/>
</dbReference>